<sequence length="1042" mass="115628">MTLTSLNLGQNNIGTREAQHLSYGLKNNTTIQRIYLEDNAIGDEGAQFLAEALRNKTTLASLQLTNNQIGAKGAQYLSSILQNNVRLTKLDLRDNNIGDQGALCIANALQDNMTLTKMNLSFNRITATAADQLYVLFQNKTELVLFDLKGNDGCDNAAIAASFQIRNNMKIVELDLCSNNIGDQGAKYIADALQNNTVSYQTLTALDLNSNKIGDEGMEILADAMEKNMTLKELILHCNLSVLHEALQKAVSIRHDKNIKALYMWPNRMGYRSAKYISFSLRDNTTLTHLSLNNNRMREQGAKYLADALNNNKTLTTLQLKSTQIGSKGAQYLAEVLRHHPTLTILYLGHNQLKDEGVQWIANILETNITLTILTLENNYIGSKGAEYLAQMLQHHPTLNCLELQNNQIENEGVQYLAYALESNKVLTSLRLDENHIGDQGAQYLAYALGTNRTLTELTLQKNQIGDEGAYHLADALKFNNTLSTLRLYGNQITDIVAKNLADVQEKRTTPIQLDLAENNENEEAEKDVRLLKEMGYTQELYRGFSPFMSFTFCFTAVNILTSISLGFHYTLNTGGSSVAIWSWIIGSVFTVLVGCSLAEICSVYPSAGSVYHWAGQLVPARNAPLASFICGWFNFIGNSAGDVVFSSGFASIINAIIVLNGKPPLSTPVQVIISIGIVFTWCIINALRIDQQGWLTTLATFFQIFGILIIVSVLFIAIPQHATVHDVFFSTYNSTGFPFIYVCCISILSTLFSFSGYEAGAHLAEETKSADRTVPRAIIITCIGSSIVGFIYLFALLFAIPNVEKFLKDNNKNDASINLIIATYERAIPYREATALTIILVCNIYFAGISSVTSTSRIFFSMARDGAFPFSHYLRWIYQGTKIPMGAIIFICGFDSILLSFQLISATAFTAFLAIATFSIQVSYLIPILFRCTISRKIFPLGEYNFGRFGVPIATISSIWLTITSFFMILPNQYPITLDNMNYSIVVISIVLSIAGIYWFVSARHWFIGPKRTDLDTIPLLPGHVTNESIPSDKNKSTSYE</sequence>
<feature type="transmembrane region" description="Helical" evidence="6">
    <location>
        <begin position="580"/>
        <end position="606"/>
    </location>
</feature>
<dbReference type="Gene3D" id="1.20.1740.10">
    <property type="entry name" value="Amino acid/polyamine transporter I"/>
    <property type="match status" value="1"/>
</dbReference>
<keyword evidence="2" id="KW-0813">Transport</keyword>
<gene>
    <name evidence="7" type="ORF">KXQ929_LOCUS18352</name>
</gene>
<protein>
    <submittedName>
        <fullName evidence="7">Uncharacterized protein</fullName>
    </submittedName>
</protein>
<dbReference type="GO" id="GO:0022857">
    <property type="term" value="F:transmembrane transporter activity"/>
    <property type="evidence" value="ECO:0007669"/>
    <property type="project" value="InterPro"/>
</dbReference>
<dbReference type="SMART" id="SM00368">
    <property type="entry name" value="LRR_RI"/>
    <property type="match status" value="15"/>
</dbReference>
<evidence type="ECO:0000313" key="8">
    <source>
        <dbReference type="Proteomes" id="UP000663868"/>
    </source>
</evidence>
<organism evidence="7 8">
    <name type="scientific">Adineta steineri</name>
    <dbReference type="NCBI Taxonomy" id="433720"/>
    <lineage>
        <taxon>Eukaryota</taxon>
        <taxon>Metazoa</taxon>
        <taxon>Spiralia</taxon>
        <taxon>Gnathifera</taxon>
        <taxon>Rotifera</taxon>
        <taxon>Eurotatoria</taxon>
        <taxon>Bdelloidea</taxon>
        <taxon>Adinetida</taxon>
        <taxon>Adinetidae</taxon>
        <taxon>Adineta</taxon>
    </lineage>
</organism>
<comment type="caution">
    <text evidence="7">The sequence shown here is derived from an EMBL/GenBank/DDBJ whole genome shotgun (WGS) entry which is preliminary data.</text>
</comment>
<dbReference type="Pfam" id="PF13520">
    <property type="entry name" value="AA_permease_2"/>
    <property type="match status" value="1"/>
</dbReference>
<evidence type="ECO:0000256" key="5">
    <source>
        <dbReference type="ARBA" id="ARBA00023136"/>
    </source>
</evidence>
<dbReference type="InterPro" id="IPR032675">
    <property type="entry name" value="LRR_dom_sf"/>
</dbReference>
<feature type="transmembrane region" description="Helical" evidence="6">
    <location>
        <begin position="695"/>
        <end position="719"/>
    </location>
</feature>
<evidence type="ECO:0000256" key="3">
    <source>
        <dbReference type="ARBA" id="ARBA00022692"/>
    </source>
</evidence>
<dbReference type="Proteomes" id="UP000663868">
    <property type="component" value="Unassembled WGS sequence"/>
</dbReference>
<dbReference type="PANTHER" id="PTHR45649:SF26">
    <property type="entry name" value="OS04G0435100 PROTEIN"/>
    <property type="match status" value="1"/>
</dbReference>
<evidence type="ECO:0000256" key="4">
    <source>
        <dbReference type="ARBA" id="ARBA00022989"/>
    </source>
</evidence>
<feature type="transmembrane region" description="Helical" evidence="6">
    <location>
        <begin position="910"/>
        <end position="931"/>
    </location>
</feature>
<feature type="transmembrane region" description="Helical" evidence="6">
    <location>
        <begin position="668"/>
        <end position="688"/>
    </location>
</feature>
<feature type="transmembrane region" description="Helical" evidence="6">
    <location>
        <begin position="778"/>
        <end position="801"/>
    </location>
</feature>
<dbReference type="GO" id="GO:0016020">
    <property type="term" value="C:membrane"/>
    <property type="evidence" value="ECO:0007669"/>
    <property type="project" value="UniProtKB-SubCell"/>
</dbReference>
<dbReference type="Pfam" id="PF13516">
    <property type="entry name" value="LRR_6"/>
    <property type="match status" value="14"/>
</dbReference>
<feature type="transmembrane region" description="Helical" evidence="6">
    <location>
        <begin position="644"/>
        <end position="662"/>
    </location>
</feature>
<keyword evidence="5 6" id="KW-0472">Membrane</keyword>
<comment type="subcellular location">
    <subcellularLocation>
        <location evidence="1">Membrane</location>
        <topology evidence="1">Multi-pass membrane protein</topology>
    </subcellularLocation>
</comment>
<dbReference type="InterPro" id="IPR002293">
    <property type="entry name" value="AA/rel_permease1"/>
</dbReference>
<keyword evidence="3 6" id="KW-0812">Transmembrane</keyword>
<dbReference type="SUPFAM" id="SSF52047">
    <property type="entry name" value="RNI-like"/>
    <property type="match status" value="2"/>
</dbReference>
<evidence type="ECO:0000256" key="6">
    <source>
        <dbReference type="SAM" id="Phobius"/>
    </source>
</evidence>
<feature type="transmembrane region" description="Helical" evidence="6">
    <location>
        <begin position="548"/>
        <end position="568"/>
    </location>
</feature>
<feature type="transmembrane region" description="Helical" evidence="6">
    <location>
        <begin position="618"/>
        <end position="637"/>
    </location>
</feature>
<dbReference type="EMBL" id="CAJOBB010001193">
    <property type="protein sequence ID" value="CAF3822842.1"/>
    <property type="molecule type" value="Genomic_DNA"/>
</dbReference>
<proteinExistence type="predicted"/>
<dbReference type="PANTHER" id="PTHR45649">
    <property type="entry name" value="AMINO-ACID PERMEASE BAT1"/>
    <property type="match status" value="1"/>
</dbReference>
<feature type="transmembrane region" description="Helical" evidence="6">
    <location>
        <begin position="739"/>
        <end position="758"/>
    </location>
</feature>
<dbReference type="Gene3D" id="3.80.10.10">
    <property type="entry name" value="Ribonuclease Inhibitor"/>
    <property type="match status" value="5"/>
</dbReference>
<reference evidence="7" key="1">
    <citation type="submission" date="2021-02" db="EMBL/GenBank/DDBJ databases">
        <authorList>
            <person name="Nowell W R."/>
        </authorList>
    </citation>
    <scope>NUCLEOTIDE SEQUENCE</scope>
</reference>
<evidence type="ECO:0000313" key="7">
    <source>
        <dbReference type="EMBL" id="CAF3822842.1"/>
    </source>
</evidence>
<feature type="transmembrane region" description="Helical" evidence="6">
    <location>
        <begin position="983"/>
        <end position="1002"/>
    </location>
</feature>
<dbReference type="AlphaFoldDB" id="A0A819CSP6"/>
<evidence type="ECO:0000256" key="1">
    <source>
        <dbReference type="ARBA" id="ARBA00004141"/>
    </source>
</evidence>
<feature type="transmembrane region" description="Helical" evidence="6">
    <location>
        <begin position="952"/>
        <end position="971"/>
    </location>
</feature>
<name>A0A819CSP6_9BILA</name>
<evidence type="ECO:0000256" key="2">
    <source>
        <dbReference type="ARBA" id="ARBA00022448"/>
    </source>
</evidence>
<dbReference type="InterPro" id="IPR001611">
    <property type="entry name" value="Leu-rich_rpt"/>
</dbReference>
<feature type="transmembrane region" description="Helical" evidence="6">
    <location>
        <begin position="836"/>
        <end position="861"/>
    </location>
</feature>
<keyword evidence="4 6" id="KW-1133">Transmembrane helix</keyword>
<accession>A0A819CSP6</accession>
<feature type="transmembrane region" description="Helical" evidence="6">
    <location>
        <begin position="882"/>
        <end position="904"/>
    </location>
</feature>